<comment type="caution">
    <text evidence="19">The sequence shown here is derived from an EMBL/GenBank/DDBJ whole genome shotgun (WGS) entry which is preliminary data.</text>
</comment>
<dbReference type="PANTHER" id="PTHR12185:SF14">
    <property type="entry name" value="CHOLESTEROL UPTAKE PROTEIN 1"/>
    <property type="match status" value="1"/>
</dbReference>
<keyword evidence="15" id="KW-0539">Nucleus</keyword>
<feature type="transmembrane region" description="Helical" evidence="17">
    <location>
        <begin position="2046"/>
        <end position="2068"/>
    </location>
</feature>
<evidence type="ECO:0000259" key="18">
    <source>
        <dbReference type="SMART" id="SM00382"/>
    </source>
</evidence>
<evidence type="ECO:0000256" key="15">
    <source>
        <dbReference type="ARBA" id="ARBA00023242"/>
    </source>
</evidence>
<dbReference type="Gene3D" id="2.130.10.10">
    <property type="entry name" value="YVTN repeat-like/Quinoprotein amine dehydrogenase"/>
    <property type="match status" value="1"/>
</dbReference>
<dbReference type="GO" id="GO:0005886">
    <property type="term" value="C:plasma membrane"/>
    <property type="evidence" value="ECO:0007669"/>
    <property type="project" value="TreeGrafter"/>
</dbReference>
<dbReference type="SUPFAM" id="SSF52540">
    <property type="entry name" value="P-loop containing nucleoside triphosphate hydrolases"/>
    <property type="match status" value="1"/>
</dbReference>
<evidence type="ECO:0000313" key="20">
    <source>
        <dbReference type="Proteomes" id="UP000789390"/>
    </source>
</evidence>
<dbReference type="PROSITE" id="PS00674">
    <property type="entry name" value="AAA"/>
    <property type="match status" value="1"/>
</dbReference>
<reference evidence="19" key="1">
    <citation type="submission" date="2021-11" db="EMBL/GenBank/DDBJ databases">
        <authorList>
            <person name="Schell T."/>
        </authorList>
    </citation>
    <scope>NUCLEOTIDE SEQUENCE</scope>
    <source>
        <strain evidence="19">M5</strain>
    </source>
</reference>
<dbReference type="PANTHER" id="PTHR12185">
    <property type="entry name" value="SID1 TRANSMEMBRANE FAMILY MEMEBER"/>
    <property type="match status" value="1"/>
</dbReference>
<evidence type="ECO:0000313" key="19">
    <source>
        <dbReference type="EMBL" id="CAH0111184.1"/>
    </source>
</evidence>
<feature type="transmembrane region" description="Helical" evidence="17">
    <location>
        <begin position="2146"/>
        <end position="2167"/>
    </location>
</feature>
<dbReference type="FunFam" id="2.40.50.140:FF:000046">
    <property type="entry name" value="26S protease regulatory subunit 6B"/>
    <property type="match status" value="1"/>
</dbReference>
<dbReference type="SMART" id="SM00320">
    <property type="entry name" value="WD40"/>
    <property type="match status" value="2"/>
</dbReference>
<feature type="transmembrane region" description="Helical" evidence="17">
    <location>
        <begin position="2312"/>
        <end position="2334"/>
    </location>
</feature>
<feature type="transmembrane region" description="Helical" evidence="17">
    <location>
        <begin position="2204"/>
        <end position="2222"/>
    </location>
</feature>
<evidence type="ECO:0000256" key="4">
    <source>
        <dbReference type="ARBA" id="ARBA00006618"/>
    </source>
</evidence>
<comment type="subcellular location">
    <subcellularLocation>
        <location evidence="3">Cytoplasm</location>
    </subcellularLocation>
    <subcellularLocation>
        <location evidence="2">Membrane</location>
        <topology evidence="2">Multi-pass membrane protein</topology>
    </subcellularLocation>
    <subcellularLocation>
        <location evidence="1">Nucleus</location>
    </subcellularLocation>
</comment>
<name>A0A8J2WTT0_9CRUS</name>
<dbReference type="SMART" id="SM00382">
    <property type="entry name" value="AAA"/>
    <property type="match status" value="1"/>
</dbReference>
<evidence type="ECO:0000256" key="16">
    <source>
        <dbReference type="SAM" id="MobiDB-lite"/>
    </source>
</evidence>
<keyword evidence="12 17" id="KW-1133">Transmembrane helix</keyword>
<feature type="transmembrane region" description="Helical" evidence="17">
    <location>
        <begin position="2287"/>
        <end position="2306"/>
    </location>
</feature>
<dbReference type="InterPro" id="IPR025958">
    <property type="entry name" value="SID1_TM_fam"/>
</dbReference>
<evidence type="ECO:0000256" key="11">
    <source>
        <dbReference type="ARBA" id="ARBA00022942"/>
    </source>
</evidence>
<dbReference type="InterPro" id="IPR003960">
    <property type="entry name" value="ATPase_AAA_CS"/>
</dbReference>
<gene>
    <name evidence="19" type="ORF">DGAL_LOCUS14819</name>
</gene>
<evidence type="ECO:0000256" key="17">
    <source>
        <dbReference type="SAM" id="Phobius"/>
    </source>
</evidence>
<organism evidence="19 20">
    <name type="scientific">Daphnia galeata</name>
    <dbReference type="NCBI Taxonomy" id="27404"/>
    <lineage>
        <taxon>Eukaryota</taxon>
        <taxon>Metazoa</taxon>
        <taxon>Ecdysozoa</taxon>
        <taxon>Arthropoda</taxon>
        <taxon>Crustacea</taxon>
        <taxon>Branchiopoda</taxon>
        <taxon>Diplostraca</taxon>
        <taxon>Cladocera</taxon>
        <taxon>Anomopoda</taxon>
        <taxon>Daphniidae</taxon>
        <taxon>Daphnia</taxon>
    </lineage>
</organism>
<keyword evidence="20" id="KW-1185">Reference proteome</keyword>
<keyword evidence="13 17" id="KW-0472">Membrane</keyword>
<feature type="transmembrane region" description="Helical" evidence="17">
    <location>
        <begin position="2346"/>
        <end position="2365"/>
    </location>
</feature>
<evidence type="ECO:0000256" key="7">
    <source>
        <dbReference type="ARBA" id="ARBA00022692"/>
    </source>
</evidence>
<dbReference type="InterPro" id="IPR012340">
    <property type="entry name" value="NA-bd_OB-fold"/>
</dbReference>
<comment type="similarity">
    <text evidence="5">Belongs to the AAA ATPase family.</text>
</comment>
<evidence type="ECO:0000256" key="3">
    <source>
        <dbReference type="ARBA" id="ARBA00004496"/>
    </source>
</evidence>
<dbReference type="GO" id="GO:0003725">
    <property type="term" value="F:double-stranded RNA binding"/>
    <property type="evidence" value="ECO:0007669"/>
    <property type="project" value="TreeGrafter"/>
</dbReference>
<evidence type="ECO:0000256" key="2">
    <source>
        <dbReference type="ARBA" id="ARBA00004141"/>
    </source>
</evidence>
<keyword evidence="14" id="KW-0325">Glycoprotein</keyword>
<dbReference type="InterPro" id="IPR036322">
    <property type="entry name" value="WD40_repeat_dom_sf"/>
</dbReference>
<evidence type="ECO:0000256" key="8">
    <source>
        <dbReference type="ARBA" id="ARBA00022729"/>
    </source>
</evidence>
<protein>
    <recommendedName>
        <fullName evidence="18">AAA+ ATPase domain-containing protein</fullName>
    </recommendedName>
</protein>
<dbReference type="Gene3D" id="3.40.50.300">
    <property type="entry name" value="P-loop containing nucleotide triphosphate hydrolases"/>
    <property type="match status" value="1"/>
</dbReference>
<dbReference type="InterPro" id="IPR001680">
    <property type="entry name" value="WD40_rpt"/>
</dbReference>
<evidence type="ECO:0000256" key="13">
    <source>
        <dbReference type="ARBA" id="ARBA00023136"/>
    </source>
</evidence>
<dbReference type="FunFam" id="3.40.50.300:FF:000033">
    <property type="entry name" value="26S protease regulatory subunit 6B"/>
    <property type="match status" value="1"/>
</dbReference>
<dbReference type="InterPro" id="IPR027417">
    <property type="entry name" value="P-loop_NTPase"/>
</dbReference>
<keyword evidence="8" id="KW-0732">Signal</keyword>
<dbReference type="InterPro" id="IPR003959">
    <property type="entry name" value="ATPase_AAA_core"/>
</dbReference>
<dbReference type="GO" id="GO:0016887">
    <property type="term" value="F:ATP hydrolysis activity"/>
    <property type="evidence" value="ECO:0007669"/>
    <property type="project" value="InterPro"/>
</dbReference>
<evidence type="ECO:0000256" key="9">
    <source>
        <dbReference type="ARBA" id="ARBA00022741"/>
    </source>
</evidence>
<feature type="transmembrane region" description="Helical" evidence="17">
    <location>
        <begin position="2396"/>
        <end position="2415"/>
    </location>
</feature>
<dbReference type="Gene3D" id="1.10.8.60">
    <property type="match status" value="1"/>
</dbReference>
<evidence type="ECO:0000256" key="5">
    <source>
        <dbReference type="ARBA" id="ARBA00006914"/>
    </source>
</evidence>
<accession>A0A8J2WTT0</accession>
<keyword evidence="11" id="KW-0647">Proteasome</keyword>
<dbReference type="InterPro" id="IPR032501">
    <property type="entry name" value="Prot_ATP_ID_OB_2nd"/>
</dbReference>
<dbReference type="GO" id="GO:0005764">
    <property type="term" value="C:lysosome"/>
    <property type="evidence" value="ECO:0007669"/>
    <property type="project" value="TreeGrafter"/>
</dbReference>
<keyword evidence="9" id="KW-0547">Nucleotide-binding</keyword>
<dbReference type="OrthoDB" id="9930272at2759"/>
<keyword evidence="7 17" id="KW-0812">Transmembrane</keyword>
<dbReference type="Pfam" id="PF19193">
    <property type="entry name" value="Tectonin"/>
    <property type="match status" value="1"/>
</dbReference>
<dbReference type="GO" id="GO:0051033">
    <property type="term" value="F:RNA transmembrane transporter activity"/>
    <property type="evidence" value="ECO:0007669"/>
    <property type="project" value="TreeGrafter"/>
</dbReference>
<keyword evidence="6" id="KW-0963">Cytoplasm</keyword>
<comment type="similarity">
    <text evidence="4">Belongs to the SID1 family.</text>
</comment>
<feature type="transmembrane region" description="Helical" evidence="17">
    <location>
        <begin position="2100"/>
        <end position="2118"/>
    </location>
</feature>
<dbReference type="SMART" id="SM00706">
    <property type="entry name" value="TECPR"/>
    <property type="match status" value="8"/>
</dbReference>
<dbReference type="Pfam" id="PF00004">
    <property type="entry name" value="AAA"/>
    <property type="match status" value="1"/>
</dbReference>
<feature type="domain" description="AAA+ ATPase" evidence="18">
    <location>
        <begin position="1457"/>
        <end position="1596"/>
    </location>
</feature>
<proteinExistence type="inferred from homology"/>
<feature type="transmembrane region" description="Helical" evidence="17">
    <location>
        <begin position="2228"/>
        <end position="2251"/>
    </location>
</feature>
<dbReference type="Proteomes" id="UP000789390">
    <property type="component" value="Unassembled WGS sequence"/>
</dbReference>
<feature type="compositionally biased region" description="Polar residues" evidence="16">
    <location>
        <begin position="472"/>
        <end position="512"/>
    </location>
</feature>
<evidence type="ECO:0000256" key="1">
    <source>
        <dbReference type="ARBA" id="ARBA00004123"/>
    </source>
</evidence>
<dbReference type="GO" id="GO:0005634">
    <property type="term" value="C:nucleus"/>
    <property type="evidence" value="ECO:0007669"/>
    <property type="project" value="UniProtKB-SubCell"/>
</dbReference>
<evidence type="ECO:0000256" key="12">
    <source>
        <dbReference type="ARBA" id="ARBA00022989"/>
    </source>
</evidence>
<feature type="transmembrane region" description="Helical" evidence="17">
    <location>
        <begin position="1921"/>
        <end position="1945"/>
    </location>
</feature>
<evidence type="ECO:0000256" key="10">
    <source>
        <dbReference type="ARBA" id="ARBA00022840"/>
    </source>
</evidence>
<dbReference type="InterPro" id="IPR006624">
    <property type="entry name" value="Beta-propeller_rpt_TECPR"/>
</dbReference>
<keyword evidence="10" id="KW-0067">ATP-binding</keyword>
<feature type="region of interest" description="Disordered" evidence="16">
    <location>
        <begin position="460"/>
        <end position="519"/>
    </location>
</feature>
<dbReference type="GO" id="GO:0000502">
    <property type="term" value="C:proteasome complex"/>
    <property type="evidence" value="ECO:0007669"/>
    <property type="project" value="UniProtKB-KW"/>
</dbReference>
<dbReference type="GO" id="GO:0005524">
    <property type="term" value="F:ATP binding"/>
    <property type="evidence" value="ECO:0007669"/>
    <property type="project" value="UniProtKB-KW"/>
</dbReference>
<dbReference type="InterPro" id="IPR015943">
    <property type="entry name" value="WD40/YVTN_repeat-like_dom_sf"/>
</dbReference>
<dbReference type="Pfam" id="PF13965">
    <property type="entry name" value="SID-1_RNA_chan"/>
    <property type="match status" value="1"/>
</dbReference>
<dbReference type="Pfam" id="PF16450">
    <property type="entry name" value="Prot_ATP_ID_OB_C"/>
    <property type="match status" value="1"/>
</dbReference>
<evidence type="ECO:0000256" key="14">
    <source>
        <dbReference type="ARBA" id="ARBA00023180"/>
    </source>
</evidence>
<dbReference type="SUPFAM" id="SSF50978">
    <property type="entry name" value="WD40 repeat-like"/>
    <property type="match status" value="1"/>
</dbReference>
<evidence type="ECO:0000256" key="6">
    <source>
        <dbReference type="ARBA" id="ARBA00022490"/>
    </source>
</evidence>
<dbReference type="InterPro" id="IPR003593">
    <property type="entry name" value="AAA+_ATPase"/>
</dbReference>
<sequence length="2430" mass="274442">MSGTVGITQRAASENHYKDRQIDFPVYREWVSLAHLIEKIPPRFHQGFVSKDLILTSVTVSCDSIVLGSNAGVLFWFSRSNHNVNRKSVDDKFTPVTALAITLCQYGEILAVGNLGGTVAIFSTSVVQSNPITMFNREHKSPITSLCWDGSGTHLLSGDEEGMVFLSKFEHNIICPVKQVLLENSSIIQLRFHPLENNIVLVSSLKRTLVAEISSSETERNQVGQQERKNPAPFGADFGYLGKETVIYSSRPGTRLWLSDIQGSVRQTLIFKESLSKPRSKLILLSIHEDYRHGEDLHFGPVHCLSNGFVLTHSPSSLFILDTGQMSDESGQVSVFCSSRFNPKTLRHVTIFHNEIFLLLENRILIRISDRPDKSFTVSPPSANIDRSLLSGWRDKLPLAKPTFQSTICKLANKISDVEIKPLPVSSLNTGPYIIESLSNAFAPLFSEMKTVPINRCAPPKPIQPHFYPRTRTPSPTSSIERSSPVSHTEGMNRSESNQFESPLSNGSSGQASPMEGSICPGEEELVYGSYIGRKRKLKLNRRFNVLDESVLFPESSESMIENGVDPLMENASSSPVATDEFLKELKRKDQLLAELLNLDQVIDSPSEENPTEDENILEPEDVALPFDSKTKDLPPVAEDSLSVVEEIENDPKDNIYSIYANEDPDKSIPYSISTPTTNESTPNHTAVSSGDYENVSSDDLSTEWLICPLDAKRKVTSVSASRHYVVIVYGHKSVYYQSTESSFQARDWLPIDTPASQIAVSTSGQQLWRLYKGTAYQGLIVNPHCPVAQHWTVLDSYISSIGIVQLDTTDPMDDYIWMLHTNGSLSYRSVKSPRKMILVEVPGTVSQLRCHNDLVLILLNNGALYIRSRVNYESPMGVGWQRQDTPGEIITMALSPDRYLWVFNQSEQLFYRAIHDKRWWQVPSVLPVELQLKSANWLNVSSIFKRQSSRFELAVTDSRICLALINGSSVLMTAQNLSGYAWDKIPWSDGRYYNNIESWRLMSTSGFNDEKKSGIVWLVDEKHCLYCFYGEDQLEQVSLPTDSPIRHLSVVGNQLWLLTTWGEIFVRVRNSNPVGNGWVHLSTAQFQSNNRLCHVSLGPEMAWACDVNGQVYFRSGDNGPPTFLAPAWITVDEVDIAFKEIHVALNLAVWALDKNGKVYVREGVSRELPIGTAWTLVKGIEATQLSVSESAVWALTNTGSIYRRSGISQQNYCGNTWDLIPGSFKFISVTIDDKLWVLDSVGSLNQLLTSWPLKSNEGKRRDEILHLDEDWEESIPDFKPNVNLLIPTINEALDIDDLYTKYKKLQMQLESLTVQEAYIKDEQRNLKKEYLHAQEEVKRIQSVPLVIGQFLEAVDQNTGIVGSTTGSNYFVRILSTIDRELLKPSASVALHKHSNALVDVLPPEADSSISMLGADEKPDVSYADIGGMDMQKQEMREAVELPLTHFELYKQIGIDPPRGVLMYGPPGCGKTMLAKAVAHHTTAAFIRVVGSEFVQKYLGEGPRMVRDVFRLAKENSPAIIFIDEIDAIATKRFDAQTGADREVQRILLELLNQMDGFDQTTNVKVIMATNRADTLDPALLRPGRLDRKIEFPLPDRRQKRLVFATITAKMNLSDEVDLEDFVARPDKISGADINAICQEAGNSHSIVRKDLSYDVPVSRYQQKVHTRVIDAKLYTNYSYNVNSTLEYIFQYSYKQNIAENQALSVQVTSKTAFRENPVLVVVRQQKAVLSWQLPLLLETSSGWQEYSSVSRQLCTEPLKRNVTVEHEFFLGVSTSDPKNLSFIASVTPVENFVVELNENHTVTLTASEPKYYQFLFPEGVTNVLLTVTSDDNYCMSVSIQNLTCPVFDMDHDLKYDGIWQTLMNKTGMTISRERFPFGFFFVFVAKSDDYECTGKRDHPPPLRMKTVHFTIHEKVSYIDFMAAVIGVLGIFAVFYIGAFVSFCFNCRNTIPAELEPSLLEVRNRLPRYGSMSTQSTPIVGPTTPALRDLESDPLSRSSSSLDLTDIDLMPDAYSDKNVIRTKTFLFVADLSHKGSRFHGKKSQLYMWNLLIVAVFYALPVLQLVIIYQKVLNDTGDQDLCYFNFLCAHPLGELTDFNHVYSNLGYVLLGLLFIINTARRDVLRRQAQANQDRLEKYYGIPQHYGLFYAMGTALMVEGVLSACYHICPTHANYQFDTTFMYVISMLCMLKIYQSRHPDINAEAHAAFAVLAFVVLIGVISVFEDTLSFRIIFSAMHLLACLALSAQVYYMGRWKLNFGVFKRIYMVFWNDFQAGPSNWFRPMYVDRMFLLVIGNLTNVGLTVYGLMERPPDFASYMLAIFITNLMLYTTFYIIMKLRHGEKILCQAVFYIAMASVSWGAAMYFFINKAITWRKRAAESRIFNQECTVLSFYDYHDIWHFLSAASLFFSFMTLLTLDDDLAYTPRDKIPVF</sequence>
<dbReference type="CDD" id="cd19502">
    <property type="entry name" value="RecA-like_PAN_like"/>
    <property type="match status" value="1"/>
</dbReference>
<dbReference type="EMBL" id="CAKKLH010000311">
    <property type="protein sequence ID" value="CAH0111184.1"/>
    <property type="molecule type" value="Genomic_DNA"/>
</dbReference>
<dbReference type="Gene3D" id="2.40.50.140">
    <property type="entry name" value="Nucleic acid-binding proteins"/>
    <property type="match status" value="1"/>
</dbReference>